<dbReference type="InterPro" id="IPR011009">
    <property type="entry name" value="Kinase-like_dom_sf"/>
</dbReference>
<comment type="catalytic activity">
    <reaction evidence="9">
        <text>L-threonyl-[protein] + ATP = O-phospho-L-threonyl-[protein] + ADP + H(+)</text>
        <dbReference type="Rhea" id="RHEA:46608"/>
        <dbReference type="Rhea" id="RHEA-COMP:11060"/>
        <dbReference type="Rhea" id="RHEA-COMP:11605"/>
        <dbReference type="ChEBI" id="CHEBI:15378"/>
        <dbReference type="ChEBI" id="CHEBI:30013"/>
        <dbReference type="ChEBI" id="CHEBI:30616"/>
        <dbReference type="ChEBI" id="CHEBI:61977"/>
        <dbReference type="ChEBI" id="CHEBI:456216"/>
        <dbReference type="EC" id="2.7.11.1"/>
    </reaction>
</comment>
<dbReference type="PANTHER" id="PTHR45637">
    <property type="entry name" value="FLIPPASE KINASE 1-RELATED"/>
    <property type="match status" value="1"/>
</dbReference>
<keyword evidence="8" id="KW-0067">ATP-binding</keyword>
<keyword evidence="3 14" id="KW-0723">Serine/threonine-protein kinase</keyword>
<feature type="region of interest" description="Disordered" evidence="11">
    <location>
        <begin position="358"/>
        <end position="378"/>
    </location>
</feature>
<keyword evidence="7 14" id="KW-0418">Kinase</keyword>
<protein>
    <recommendedName>
        <fullName evidence="2">non-specific serine/threonine protein kinase</fullName>
        <ecNumber evidence="2">2.7.11.1</ecNumber>
    </recommendedName>
</protein>
<keyword evidence="4" id="KW-0597">Phosphoprotein</keyword>
<dbReference type="EMBL" id="KB206683">
    <property type="protein sequence ID" value="ELP89072.1"/>
    <property type="molecule type" value="Genomic_DNA"/>
</dbReference>
<dbReference type="AlphaFoldDB" id="A0A0A1U4C7"/>
<evidence type="ECO:0000256" key="2">
    <source>
        <dbReference type="ARBA" id="ARBA00012513"/>
    </source>
</evidence>
<dbReference type="InterPro" id="IPR000719">
    <property type="entry name" value="Prot_kinase_dom"/>
</dbReference>
<evidence type="ECO:0000259" key="13">
    <source>
        <dbReference type="PROSITE" id="PS51285"/>
    </source>
</evidence>
<dbReference type="KEGG" id="eiv:EIN_165420"/>
<dbReference type="EC" id="2.7.11.1" evidence="2"/>
<dbReference type="OrthoDB" id="432483at2759"/>
<comment type="similarity">
    <text evidence="1">Belongs to the protein kinase superfamily. AGC Ser/Thr protein kinase family.</text>
</comment>
<dbReference type="PROSITE" id="PS51285">
    <property type="entry name" value="AGC_KINASE_CTER"/>
    <property type="match status" value="1"/>
</dbReference>
<sequence>MSDIKPMNPVLSSSPSGDQDLPKTVGLLDFRKVKMIGRGNVGHVYLVQLNNTSHYFAMKVRSKAAMTQQNKTDRVTTEREILKTTHHPFLTHLYWSFSTEKCFYFVMDYCAGGNFYRALRKTPHKFLPEEPARFYLAEILLALEYLHLNGIIYRDLKPENVLLNSSGHIMLSDFDLSKTEPTKENVVDVIKAAHEKFKKEPDFITNSFVGTAEYLAPEVLVGFGYSAQVDWWTFGILMYEILYGRTPFFNRNRDTVFSNILDGELMFPKTWTYPISTNAKDLMRELLQNDPEKRIGAKDGAEEIKAHNFFKGVKFQLIRNITPPIIPKISGPEDTKYFDENQTDDGYLEKELEALQKLKEEESDEKDRERKSENLTLAQILEKDKLDEKLEKTGDAIQKQNETNSEKKLQQPAQVQIILGENLEK</sequence>
<dbReference type="InterPro" id="IPR008271">
    <property type="entry name" value="Ser/Thr_kinase_AS"/>
</dbReference>
<dbReference type="SMART" id="SM00133">
    <property type="entry name" value="S_TK_X"/>
    <property type="match status" value="1"/>
</dbReference>
<evidence type="ECO:0000256" key="3">
    <source>
        <dbReference type="ARBA" id="ARBA00022527"/>
    </source>
</evidence>
<feature type="domain" description="AGC-kinase C-terminal" evidence="13">
    <location>
        <begin position="311"/>
        <end position="367"/>
    </location>
</feature>
<dbReference type="Proteomes" id="UP000014680">
    <property type="component" value="Unassembled WGS sequence"/>
</dbReference>
<dbReference type="RefSeq" id="XP_004255843.1">
    <property type="nucleotide sequence ID" value="XM_004255795.1"/>
</dbReference>
<evidence type="ECO:0000313" key="15">
    <source>
        <dbReference type="Proteomes" id="UP000014680"/>
    </source>
</evidence>
<evidence type="ECO:0000259" key="12">
    <source>
        <dbReference type="PROSITE" id="PS50011"/>
    </source>
</evidence>
<dbReference type="GO" id="GO:0106310">
    <property type="term" value="F:protein serine kinase activity"/>
    <property type="evidence" value="ECO:0007669"/>
    <property type="project" value="RHEA"/>
</dbReference>
<accession>A0A0A1U4C7</accession>
<dbReference type="SUPFAM" id="SSF56112">
    <property type="entry name" value="Protein kinase-like (PK-like)"/>
    <property type="match status" value="1"/>
</dbReference>
<proteinExistence type="inferred from homology"/>
<dbReference type="OMA" id="PFAKFNS"/>
<feature type="compositionally biased region" description="Basic and acidic residues" evidence="11">
    <location>
        <begin position="358"/>
        <end position="373"/>
    </location>
</feature>
<feature type="domain" description="Protein kinase" evidence="12">
    <location>
        <begin position="30"/>
        <end position="310"/>
    </location>
</feature>
<evidence type="ECO:0000313" key="14">
    <source>
        <dbReference type="EMBL" id="ELP89072.1"/>
    </source>
</evidence>
<evidence type="ECO:0000256" key="10">
    <source>
        <dbReference type="ARBA" id="ARBA00048679"/>
    </source>
</evidence>
<dbReference type="GO" id="GO:0005524">
    <property type="term" value="F:ATP binding"/>
    <property type="evidence" value="ECO:0007669"/>
    <property type="project" value="UniProtKB-KW"/>
</dbReference>
<organism evidence="14 15">
    <name type="scientific">Entamoeba invadens IP1</name>
    <dbReference type="NCBI Taxonomy" id="370355"/>
    <lineage>
        <taxon>Eukaryota</taxon>
        <taxon>Amoebozoa</taxon>
        <taxon>Evosea</taxon>
        <taxon>Archamoebae</taxon>
        <taxon>Mastigamoebida</taxon>
        <taxon>Entamoebidae</taxon>
        <taxon>Entamoeba</taxon>
    </lineage>
</organism>
<evidence type="ECO:0000256" key="1">
    <source>
        <dbReference type="ARBA" id="ARBA00009903"/>
    </source>
</evidence>
<dbReference type="FunFam" id="3.30.200.20:FF:000524">
    <property type="entry name" value="Non-specific serine/threonine protein kinase"/>
    <property type="match status" value="1"/>
</dbReference>
<gene>
    <name evidence="14" type="ORF">EIN_165420</name>
</gene>
<dbReference type="PROSITE" id="PS00108">
    <property type="entry name" value="PROTEIN_KINASE_ST"/>
    <property type="match status" value="1"/>
</dbReference>
<reference evidence="14 15" key="1">
    <citation type="submission" date="2012-10" db="EMBL/GenBank/DDBJ databases">
        <authorList>
            <person name="Zafar N."/>
            <person name="Inman J."/>
            <person name="Hall N."/>
            <person name="Lorenzi H."/>
            <person name="Caler E."/>
        </authorList>
    </citation>
    <scope>NUCLEOTIDE SEQUENCE [LARGE SCALE GENOMIC DNA]</scope>
    <source>
        <strain evidence="14 15">IP1</strain>
    </source>
</reference>
<dbReference type="Gene3D" id="1.10.510.10">
    <property type="entry name" value="Transferase(Phosphotransferase) domain 1"/>
    <property type="match status" value="1"/>
</dbReference>
<dbReference type="Gene3D" id="3.30.200.20">
    <property type="entry name" value="Phosphorylase Kinase, domain 1"/>
    <property type="match status" value="1"/>
</dbReference>
<evidence type="ECO:0000256" key="6">
    <source>
        <dbReference type="ARBA" id="ARBA00022741"/>
    </source>
</evidence>
<keyword evidence="5 14" id="KW-0808">Transferase</keyword>
<keyword evidence="6" id="KW-0547">Nucleotide-binding</keyword>
<dbReference type="SMART" id="SM00220">
    <property type="entry name" value="S_TKc"/>
    <property type="match status" value="1"/>
</dbReference>
<dbReference type="PROSITE" id="PS50011">
    <property type="entry name" value="PROTEIN_KINASE_DOM"/>
    <property type="match status" value="1"/>
</dbReference>
<name>A0A0A1U4C7_ENTIV</name>
<evidence type="ECO:0000256" key="5">
    <source>
        <dbReference type="ARBA" id="ARBA00022679"/>
    </source>
</evidence>
<evidence type="ECO:0000256" key="4">
    <source>
        <dbReference type="ARBA" id="ARBA00022553"/>
    </source>
</evidence>
<evidence type="ECO:0000256" key="7">
    <source>
        <dbReference type="ARBA" id="ARBA00022777"/>
    </source>
</evidence>
<dbReference type="GeneID" id="14888054"/>
<evidence type="ECO:0000256" key="9">
    <source>
        <dbReference type="ARBA" id="ARBA00047899"/>
    </source>
</evidence>
<dbReference type="InterPro" id="IPR000961">
    <property type="entry name" value="AGC-kinase_C"/>
</dbReference>
<comment type="catalytic activity">
    <reaction evidence="10">
        <text>L-seryl-[protein] + ATP = O-phospho-L-seryl-[protein] + ADP + H(+)</text>
        <dbReference type="Rhea" id="RHEA:17989"/>
        <dbReference type="Rhea" id="RHEA-COMP:9863"/>
        <dbReference type="Rhea" id="RHEA-COMP:11604"/>
        <dbReference type="ChEBI" id="CHEBI:15378"/>
        <dbReference type="ChEBI" id="CHEBI:29999"/>
        <dbReference type="ChEBI" id="CHEBI:30616"/>
        <dbReference type="ChEBI" id="CHEBI:83421"/>
        <dbReference type="ChEBI" id="CHEBI:456216"/>
        <dbReference type="EC" id="2.7.11.1"/>
    </reaction>
</comment>
<feature type="region of interest" description="Disordered" evidence="11">
    <location>
        <begin position="392"/>
        <end position="412"/>
    </location>
</feature>
<evidence type="ECO:0000256" key="8">
    <source>
        <dbReference type="ARBA" id="ARBA00022840"/>
    </source>
</evidence>
<dbReference type="Pfam" id="PF00069">
    <property type="entry name" value="Pkinase"/>
    <property type="match status" value="1"/>
</dbReference>
<dbReference type="CDD" id="cd05574">
    <property type="entry name" value="STKc_phototropin_like"/>
    <property type="match status" value="1"/>
</dbReference>
<dbReference type="GO" id="GO:0004674">
    <property type="term" value="F:protein serine/threonine kinase activity"/>
    <property type="evidence" value="ECO:0007669"/>
    <property type="project" value="UniProtKB-KW"/>
</dbReference>
<keyword evidence="15" id="KW-1185">Reference proteome</keyword>
<dbReference type="FunFam" id="1.10.510.10:FF:000121">
    <property type="entry name" value="Serine/threonine-protein kinase nrc-2"/>
    <property type="match status" value="1"/>
</dbReference>
<dbReference type="VEuPathDB" id="AmoebaDB:EIN_165420"/>
<evidence type="ECO:0000256" key="11">
    <source>
        <dbReference type="SAM" id="MobiDB-lite"/>
    </source>
</evidence>